<dbReference type="GO" id="GO:0016020">
    <property type="term" value="C:membrane"/>
    <property type="evidence" value="ECO:0007669"/>
    <property type="project" value="UniProtKB-SubCell"/>
</dbReference>
<organism evidence="8 9">
    <name type="scientific">Amylocarpus encephaloides</name>
    <dbReference type="NCBI Taxonomy" id="45428"/>
    <lineage>
        <taxon>Eukaryota</taxon>
        <taxon>Fungi</taxon>
        <taxon>Dikarya</taxon>
        <taxon>Ascomycota</taxon>
        <taxon>Pezizomycotina</taxon>
        <taxon>Leotiomycetes</taxon>
        <taxon>Helotiales</taxon>
        <taxon>Helotiales incertae sedis</taxon>
        <taxon>Amylocarpus</taxon>
    </lineage>
</organism>
<protein>
    <recommendedName>
        <fullName evidence="7">Rhodopsin domain-containing protein</fullName>
    </recommendedName>
</protein>
<feature type="transmembrane region" description="Helical" evidence="6">
    <location>
        <begin position="62"/>
        <end position="84"/>
    </location>
</feature>
<comment type="subcellular location">
    <subcellularLocation>
        <location evidence="1">Membrane</location>
        <topology evidence="1">Multi-pass membrane protein</topology>
    </subcellularLocation>
</comment>
<proteinExistence type="inferred from homology"/>
<feature type="transmembrane region" description="Helical" evidence="6">
    <location>
        <begin position="223"/>
        <end position="247"/>
    </location>
</feature>
<evidence type="ECO:0000256" key="3">
    <source>
        <dbReference type="ARBA" id="ARBA00022989"/>
    </source>
</evidence>
<dbReference type="EMBL" id="MU251814">
    <property type="protein sequence ID" value="KAG9229110.1"/>
    <property type="molecule type" value="Genomic_DNA"/>
</dbReference>
<gene>
    <name evidence="8" type="ORF">BJ875DRAFT_500203</name>
</gene>
<keyword evidence="4 6" id="KW-0472">Membrane</keyword>
<evidence type="ECO:0000313" key="9">
    <source>
        <dbReference type="Proteomes" id="UP000824998"/>
    </source>
</evidence>
<evidence type="ECO:0000259" key="7">
    <source>
        <dbReference type="Pfam" id="PF20684"/>
    </source>
</evidence>
<keyword evidence="3 6" id="KW-1133">Transmembrane helix</keyword>
<reference evidence="8" key="1">
    <citation type="journal article" date="2021" name="IMA Fungus">
        <title>Genomic characterization of three marine fungi, including Emericellopsis atlantica sp. nov. with signatures of a generalist lifestyle and marine biomass degradation.</title>
        <authorList>
            <person name="Hagestad O.C."/>
            <person name="Hou L."/>
            <person name="Andersen J.H."/>
            <person name="Hansen E.H."/>
            <person name="Altermark B."/>
            <person name="Li C."/>
            <person name="Kuhnert E."/>
            <person name="Cox R.J."/>
            <person name="Crous P.W."/>
            <person name="Spatafora J.W."/>
            <person name="Lail K."/>
            <person name="Amirebrahimi M."/>
            <person name="Lipzen A."/>
            <person name="Pangilinan J."/>
            <person name="Andreopoulos W."/>
            <person name="Hayes R.D."/>
            <person name="Ng V."/>
            <person name="Grigoriev I.V."/>
            <person name="Jackson S.A."/>
            <person name="Sutton T.D.S."/>
            <person name="Dobson A.D.W."/>
            <person name="Rama T."/>
        </authorList>
    </citation>
    <scope>NUCLEOTIDE SEQUENCE</scope>
    <source>
        <strain evidence="8">TRa018bII</strain>
    </source>
</reference>
<dbReference type="InterPro" id="IPR052337">
    <property type="entry name" value="SAT4-like"/>
</dbReference>
<feature type="domain" description="Rhodopsin" evidence="7">
    <location>
        <begin position="46"/>
        <end position="285"/>
    </location>
</feature>
<evidence type="ECO:0000256" key="6">
    <source>
        <dbReference type="SAM" id="Phobius"/>
    </source>
</evidence>
<dbReference type="InterPro" id="IPR049326">
    <property type="entry name" value="Rhodopsin_dom_fungi"/>
</dbReference>
<feature type="transmembrane region" description="Helical" evidence="6">
    <location>
        <begin position="259"/>
        <end position="284"/>
    </location>
</feature>
<comment type="caution">
    <text evidence="8">The sequence shown here is derived from an EMBL/GenBank/DDBJ whole genome shotgun (WGS) entry which is preliminary data.</text>
</comment>
<evidence type="ECO:0000313" key="8">
    <source>
        <dbReference type="EMBL" id="KAG9229110.1"/>
    </source>
</evidence>
<feature type="transmembrane region" description="Helical" evidence="6">
    <location>
        <begin position="28"/>
        <end position="50"/>
    </location>
</feature>
<feature type="transmembrane region" description="Helical" evidence="6">
    <location>
        <begin position="146"/>
        <end position="170"/>
    </location>
</feature>
<dbReference type="PANTHER" id="PTHR33048:SF47">
    <property type="entry name" value="INTEGRAL MEMBRANE PROTEIN-RELATED"/>
    <property type="match status" value="1"/>
</dbReference>
<dbReference type="AlphaFoldDB" id="A0A9P8C0R2"/>
<feature type="transmembrane region" description="Helical" evidence="6">
    <location>
        <begin position="104"/>
        <end position="125"/>
    </location>
</feature>
<comment type="similarity">
    <text evidence="5">Belongs to the SAT4 family.</text>
</comment>
<dbReference type="PANTHER" id="PTHR33048">
    <property type="entry name" value="PTH11-LIKE INTEGRAL MEMBRANE PROTEIN (AFU_ORTHOLOGUE AFUA_5G11245)"/>
    <property type="match status" value="1"/>
</dbReference>
<name>A0A9P8C0R2_9HELO</name>
<evidence type="ECO:0000256" key="1">
    <source>
        <dbReference type="ARBA" id="ARBA00004141"/>
    </source>
</evidence>
<accession>A0A9P8C0R2</accession>
<evidence type="ECO:0000256" key="5">
    <source>
        <dbReference type="ARBA" id="ARBA00038359"/>
    </source>
</evidence>
<evidence type="ECO:0000256" key="4">
    <source>
        <dbReference type="ARBA" id="ARBA00023136"/>
    </source>
</evidence>
<dbReference type="Proteomes" id="UP000824998">
    <property type="component" value="Unassembled WGS sequence"/>
</dbReference>
<dbReference type="OrthoDB" id="2496787at2759"/>
<keyword evidence="2 6" id="KW-0812">Transmembrane</keyword>
<sequence length="374" mass="42090">MNNETKIQSIPVPPGKAAFESNESLEKLWYICCGICFSLATITFFMRSYARVLVARTWVHEDWMACLVFMLLMLFLGCNAGLFANKGGHHMRNLTYDEASTALYWFNNSIITYGVSVCFTKLALTNLYRRIFNLKTGSTPDVVLRLFRWTIIAFYFSQTVAKLLGCIPTARTWNKRIPGRCVNKAAILNSSGMFNCITDLFLLLIPVKFVWELQLSRWKKIRVLLTFTFGALAPLFSIIGTVTRILVSGKSDATYNFGYIVLCTSSEATIGVILLFLPAVPIIFRKRNHKATPTQNIFAGRELRSSNLSEQDITTQQRLERNLGLGLSDGELRAPRGEDIELQDLGAARCGNQAREVSMAATVRRDSMEITRIG</sequence>
<dbReference type="Pfam" id="PF20684">
    <property type="entry name" value="Fung_rhodopsin"/>
    <property type="match status" value="1"/>
</dbReference>
<keyword evidence="9" id="KW-1185">Reference proteome</keyword>
<evidence type="ECO:0000256" key="2">
    <source>
        <dbReference type="ARBA" id="ARBA00022692"/>
    </source>
</evidence>